<dbReference type="OrthoDB" id="9899722at2"/>
<reference evidence="1 2" key="1">
    <citation type="submission" date="2016-08" db="EMBL/GenBank/DDBJ databases">
        <title>The complete genome of Streptomyces subrutilus 10-1-1.</title>
        <authorList>
            <person name="Chen X."/>
        </authorList>
    </citation>
    <scope>NUCLEOTIDE SEQUENCE [LARGE SCALE GENOMIC DNA]</scope>
    <source>
        <strain evidence="1 2">10-1-1</strain>
        <plasmid evidence="2">pacmp1</plasmid>
    </source>
</reference>
<geneLocation type="plasmid" evidence="2">
    <name>pacmp1</name>
</geneLocation>
<sequence>MSNIDDLLGPGYGRIVAARKSLEQACVQVVEMAQDVEFGPLGTDELAVAVATLKSSEYVDEDESGARWVSRAFTADFGDLIAHGEAALAFGGAVFMLRGALNELDAAILAADPQGPLGPGGTFSAR</sequence>
<dbReference type="Proteomes" id="UP000095705">
    <property type="component" value="Plasmid pACMP1"/>
</dbReference>
<organism evidence="1 2">
    <name type="scientific">Streptomyces subrutilus</name>
    <dbReference type="NCBI Taxonomy" id="36818"/>
    <lineage>
        <taxon>Bacteria</taxon>
        <taxon>Bacillati</taxon>
        <taxon>Actinomycetota</taxon>
        <taxon>Actinomycetes</taxon>
        <taxon>Kitasatosporales</taxon>
        <taxon>Streptomycetaceae</taxon>
        <taxon>Streptomyces</taxon>
    </lineage>
</organism>
<proteinExistence type="predicted"/>
<gene>
    <name evidence="1" type="ORF">BGK67_34805</name>
</gene>
<dbReference type="EMBL" id="MEHK01000005">
    <property type="protein sequence ID" value="OEJ21066.1"/>
    <property type="molecule type" value="Genomic_DNA"/>
</dbReference>
<accession>A0A1E5NXS4</accession>
<evidence type="ECO:0000313" key="1">
    <source>
        <dbReference type="EMBL" id="OEJ21066.1"/>
    </source>
</evidence>
<evidence type="ECO:0000313" key="2">
    <source>
        <dbReference type="Proteomes" id="UP000095705"/>
    </source>
</evidence>
<comment type="caution">
    <text evidence="1">The sequence shown here is derived from an EMBL/GenBank/DDBJ whole genome shotgun (WGS) entry which is preliminary data.</text>
</comment>
<protein>
    <submittedName>
        <fullName evidence="1">Uncharacterized protein</fullName>
    </submittedName>
</protein>
<dbReference type="RefSeq" id="WP_069917954.1">
    <property type="nucleotide sequence ID" value="NZ_CM007203.1"/>
</dbReference>
<name>A0A1E5NXS4_9ACTN</name>
<dbReference type="AlphaFoldDB" id="A0A1E5NXS4"/>
<keyword evidence="2" id="KW-1185">Reference proteome</keyword>
<keyword evidence="1" id="KW-0614">Plasmid</keyword>